<organism evidence="4 5">
    <name type="scientific">Bifidobacterium asteroides</name>
    <dbReference type="NCBI Taxonomy" id="1684"/>
    <lineage>
        <taxon>Bacteria</taxon>
        <taxon>Bacillati</taxon>
        <taxon>Actinomycetota</taxon>
        <taxon>Actinomycetes</taxon>
        <taxon>Bifidobacteriales</taxon>
        <taxon>Bifidobacteriaceae</taxon>
        <taxon>Bifidobacterium</taxon>
    </lineage>
</organism>
<dbReference type="PANTHER" id="PTHR24220:SF689">
    <property type="entry name" value="LIPOPROTEIN-RELEASING SYSTEM ATP-BINDING PROTEIN LOLD"/>
    <property type="match status" value="1"/>
</dbReference>
<dbReference type="OrthoDB" id="3239808at2"/>
<dbReference type="GO" id="GO:0016887">
    <property type="term" value="F:ATP hydrolysis activity"/>
    <property type="evidence" value="ECO:0007669"/>
    <property type="project" value="InterPro"/>
</dbReference>
<dbReference type="GO" id="GO:0022857">
    <property type="term" value="F:transmembrane transporter activity"/>
    <property type="evidence" value="ECO:0007669"/>
    <property type="project" value="TreeGrafter"/>
</dbReference>
<dbReference type="GO" id="GO:0005524">
    <property type="term" value="F:ATP binding"/>
    <property type="evidence" value="ECO:0007669"/>
    <property type="project" value="InterPro"/>
</dbReference>
<dbReference type="EMBL" id="QGLL01000001">
    <property type="protein sequence ID" value="PXY85748.1"/>
    <property type="molecule type" value="Genomic_DNA"/>
</dbReference>
<sequence length="352" mass="38543">MSEKTSDQQPDEKSQEKGEIKATDQAKTDQKQDDQKKAVQTAADSALKTSESTSAKPLSAPDAESKPESQEEFQDEATAQADGEPAEEASSEEDASLAAFKVVIDQGDAEDLEDDQEDPLLETDGQPVLVPGGYPVLSLKHVDYTRKIKGRPEQILDDVNLEFQRRRIYSVETTSPSGRAALMALMTGLRAPTQGSVLFRGTDLRQLLASDYRGHQIGAIFGTDALRRDLTAVQNLVYTMEASGRTFLGPKDNLARHLLDEVGFPDRLQDKQTADLGHLDFRLASVARALCCECDVLIADEPTEGLEPGDWDTLLATLRRVSRRHDCAVIILTSGGSDTVDEGTYDDRFIVD</sequence>
<evidence type="ECO:0000259" key="3">
    <source>
        <dbReference type="PROSITE" id="PS50893"/>
    </source>
</evidence>
<accession>A0A318MCP7</accession>
<feature type="compositionally biased region" description="Basic and acidic residues" evidence="2">
    <location>
        <begin position="1"/>
        <end position="37"/>
    </location>
</feature>
<feature type="compositionally biased region" description="Acidic residues" evidence="2">
    <location>
        <begin position="84"/>
        <end position="94"/>
    </location>
</feature>
<protein>
    <recommendedName>
        <fullName evidence="3">ABC transporter domain-containing protein</fullName>
    </recommendedName>
</protein>
<dbReference type="PANTHER" id="PTHR24220">
    <property type="entry name" value="IMPORT ATP-BINDING PROTEIN"/>
    <property type="match status" value="1"/>
</dbReference>
<dbReference type="InterPro" id="IPR015854">
    <property type="entry name" value="ABC_transpr_LolD-like"/>
</dbReference>
<reference evidence="4 5" key="1">
    <citation type="submission" date="2018-05" db="EMBL/GenBank/DDBJ databases">
        <title>Reference genomes for bee gut microbiota database.</title>
        <authorList>
            <person name="Ellegaard K.M."/>
        </authorList>
    </citation>
    <scope>NUCLEOTIDE SEQUENCE [LARGE SCALE GENOMIC DNA]</scope>
    <source>
        <strain evidence="4 5">ESL0200</strain>
    </source>
</reference>
<evidence type="ECO:0000256" key="2">
    <source>
        <dbReference type="SAM" id="MobiDB-lite"/>
    </source>
</evidence>
<evidence type="ECO:0000313" key="4">
    <source>
        <dbReference type="EMBL" id="PXY85748.1"/>
    </source>
</evidence>
<dbReference type="GO" id="GO:0005886">
    <property type="term" value="C:plasma membrane"/>
    <property type="evidence" value="ECO:0007669"/>
    <property type="project" value="TreeGrafter"/>
</dbReference>
<feature type="domain" description="ABC transporter" evidence="3">
    <location>
        <begin position="139"/>
        <end position="352"/>
    </location>
</feature>
<proteinExistence type="inferred from homology"/>
<evidence type="ECO:0000313" key="5">
    <source>
        <dbReference type="Proteomes" id="UP000247744"/>
    </source>
</evidence>
<dbReference type="Gene3D" id="3.40.50.300">
    <property type="entry name" value="P-loop containing nucleotide triphosphate hydrolases"/>
    <property type="match status" value="1"/>
</dbReference>
<dbReference type="InterPro" id="IPR003439">
    <property type="entry name" value="ABC_transporter-like_ATP-bd"/>
</dbReference>
<dbReference type="Proteomes" id="UP000247744">
    <property type="component" value="Unassembled WGS sequence"/>
</dbReference>
<comment type="similarity">
    <text evidence="1">Belongs to the ABC transporter superfamily.</text>
</comment>
<gene>
    <name evidence="4" type="ORF">DKK75_00825</name>
</gene>
<dbReference type="PROSITE" id="PS50893">
    <property type="entry name" value="ABC_TRANSPORTER_2"/>
    <property type="match status" value="1"/>
</dbReference>
<evidence type="ECO:0000256" key="1">
    <source>
        <dbReference type="ARBA" id="ARBA00005417"/>
    </source>
</evidence>
<dbReference type="AlphaFoldDB" id="A0A318MCP7"/>
<dbReference type="InterPro" id="IPR027417">
    <property type="entry name" value="P-loop_NTPase"/>
</dbReference>
<feature type="region of interest" description="Disordered" evidence="2">
    <location>
        <begin position="1"/>
        <end position="94"/>
    </location>
</feature>
<dbReference type="Pfam" id="PF00005">
    <property type="entry name" value="ABC_tran"/>
    <property type="match status" value="1"/>
</dbReference>
<name>A0A318MCP7_9BIFI</name>
<feature type="compositionally biased region" description="Polar residues" evidence="2">
    <location>
        <begin position="47"/>
        <end position="56"/>
    </location>
</feature>
<dbReference type="RefSeq" id="WP_110451573.1">
    <property type="nucleotide sequence ID" value="NZ_QGLL01000001.1"/>
</dbReference>
<comment type="caution">
    <text evidence="4">The sequence shown here is derived from an EMBL/GenBank/DDBJ whole genome shotgun (WGS) entry which is preliminary data.</text>
</comment>
<dbReference type="SUPFAM" id="SSF52540">
    <property type="entry name" value="P-loop containing nucleoside triphosphate hydrolases"/>
    <property type="match status" value="1"/>
</dbReference>